<proteinExistence type="inferred from homology"/>
<feature type="coiled-coil region" evidence="6">
    <location>
        <begin position="49"/>
        <end position="86"/>
    </location>
</feature>
<name>A0A917BSQ7_9PROT</name>
<dbReference type="InterPro" id="IPR003798">
    <property type="entry name" value="DNA_recombination_RmuC"/>
</dbReference>
<dbReference type="Proteomes" id="UP000632498">
    <property type="component" value="Unassembled WGS sequence"/>
</dbReference>
<evidence type="ECO:0000256" key="1">
    <source>
        <dbReference type="ARBA" id="ARBA00003416"/>
    </source>
</evidence>
<gene>
    <name evidence="9" type="ORF">GCM10011332_02950</name>
</gene>
<sequence length="389" mass="43667">MDFLQNNDLLIAGLAGFSAFCLILALWAILRKPAKEEDESQADVLSRHMMELSRANSELTGRLAQLHETQDRAQQAVNERLQAQERAITKTLDERLANLTHRMGEGLLEQTKSTAKHMSNLTERLAVIDTAQKNIMDLSQQMVGLQDILSNKQTRGAFGEVQLEMLVTNALPPSAYAFQVTLSNTKRADCVLHLPNPPGSICIDSKFPLESYQALQNAENDQDKLLATRTFKADLLKHIKDISEKYIIPGETAESALMFLPSESIYGELHSNFVDVVEKSYKAKVWIVSPTTLMATLNTVRAVLKDARMREEAGRIQKEVMTLLEDVERLDKRVENLDRHFGQTAKDIRDIQITTGKITRRGEKIEEIQIGDESPAEDLAPPTDRIESS</sequence>
<protein>
    <recommendedName>
        <fullName evidence="3">DNA recombination protein RmuC homolog</fullName>
    </recommendedName>
</protein>
<dbReference type="RefSeq" id="WP_229734202.1">
    <property type="nucleotide sequence ID" value="NZ_BMHV01000002.1"/>
</dbReference>
<accession>A0A917BSQ7</accession>
<feature type="transmembrane region" description="Helical" evidence="8">
    <location>
        <begin position="9"/>
        <end position="30"/>
    </location>
</feature>
<evidence type="ECO:0000313" key="9">
    <source>
        <dbReference type="EMBL" id="GGF53068.1"/>
    </source>
</evidence>
<evidence type="ECO:0000256" key="5">
    <source>
        <dbReference type="ARBA" id="ARBA00023172"/>
    </source>
</evidence>
<keyword evidence="8" id="KW-0812">Transmembrane</keyword>
<evidence type="ECO:0000256" key="8">
    <source>
        <dbReference type="SAM" id="Phobius"/>
    </source>
</evidence>
<keyword evidence="8" id="KW-0472">Membrane</keyword>
<dbReference type="AlphaFoldDB" id="A0A917BSQ7"/>
<evidence type="ECO:0000256" key="2">
    <source>
        <dbReference type="ARBA" id="ARBA00009840"/>
    </source>
</evidence>
<keyword evidence="8" id="KW-1133">Transmembrane helix</keyword>
<reference evidence="9" key="2">
    <citation type="submission" date="2020-09" db="EMBL/GenBank/DDBJ databases">
        <authorList>
            <person name="Sun Q."/>
            <person name="Zhou Y."/>
        </authorList>
    </citation>
    <scope>NUCLEOTIDE SEQUENCE</scope>
    <source>
        <strain evidence="9">CGMCC 1.15254</strain>
    </source>
</reference>
<keyword evidence="4 6" id="KW-0175">Coiled coil</keyword>
<evidence type="ECO:0000256" key="7">
    <source>
        <dbReference type="SAM" id="MobiDB-lite"/>
    </source>
</evidence>
<keyword evidence="5" id="KW-0233">DNA recombination</keyword>
<dbReference type="EMBL" id="BMHV01000002">
    <property type="protein sequence ID" value="GGF53068.1"/>
    <property type="molecule type" value="Genomic_DNA"/>
</dbReference>
<dbReference type="PANTHER" id="PTHR30563">
    <property type="entry name" value="DNA RECOMBINATION PROTEIN RMUC"/>
    <property type="match status" value="1"/>
</dbReference>
<dbReference type="Pfam" id="PF02646">
    <property type="entry name" value="RmuC"/>
    <property type="match status" value="1"/>
</dbReference>
<evidence type="ECO:0000313" key="10">
    <source>
        <dbReference type="Proteomes" id="UP000632498"/>
    </source>
</evidence>
<evidence type="ECO:0000256" key="3">
    <source>
        <dbReference type="ARBA" id="ARBA00021840"/>
    </source>
</evidence>
<evidence type="ECO:0000256" key="6">
    <source>
        <dbReference type="SAM" id="Coils"/>
    </source>
</evidence>
<comment type="function">
    <text evidence="1">Involved in DNA recombination.</text>
</comment>
<comment type="caution">
    <text evidence="9">The sequence shown here is derived from an EMBL/GenBank/DDBJ whole genome shotgun (WGS) entry which is preliminary data.</text>
</comment>
<reference evidence="9" key="1">
    <citation type="journal article" date="2014" name="Int. J. Syst. Evol. Microbiol.">
        <title>Complete genome sequence of Corynebacterium casei LMG S-19264T (=DSM 44701T), isolated from a smear-ripened cheese.</title>
        <authorList>
            <consortium name="US DOE Joint Genome Institute (JGI-PGF)"/>
            <person name="Walter F."/>
            <person name="Albersmeier A."/>
            <person name="Kalinowski J."/>
            <person name="Ruckert C."/>
        </authorList>
    </citation>
    <scope>NUCLEOTIDE SEQUENCE</scope>
    <source>
        <strain evidence="9">CGMCC 1.15254</strain>
    </source>
</reference>
<feature type="region of interest" description="Disordered" evidence="7">
    <location>
        <begin position="364"/>
        <end position="389"/>
    </location>
</feature>
<keyword evidence="10" id="KW-1185">Reference proteome</keyword>
<dbReference type="PANTHER" id="PTHR30563:SF0">
    <property type="entry name" value="DNA RECOMBINATION PROTEIN RMUC"/>
    <property type="match status" value="1"/>
</dbReference>
<dbReference type="GO" id="GO:0006310">
    <property type="term" value="P:DNA recombination"/>
    <property type="evidence" value="ECO:0007669"/>
    <property type="project" value="UniProtKB-KW"/>
</dbReference>
<comment type="similarity">
    <text evidence="2">Belongs to the RmuC family.</text>
</comment>
<evidence type="ECO:0000256" key="4">
    <source>
        <dbReference type="ARBA" id="ARBA00023054"/>
    </source>
</evidence>
<organism evidence="9 10">
    <name type="scientific">Terasakiella brassicae</name>
    <dbReference type="NCBI Taxonomy" id="1634917"/>
    <lineage>
        <taxon>Bacteria</taxon>
        <taxon>Pseudomonadati</taxon>
        <taxon>Pseudomonadota</taxon>
        <taxon>Alphaproteobacteria</taxon>
        <taxon>Rhodospirillales</taxon>
        <taxon>Terasakiellaceae</taxon>
        <taxon>Terasakiella</taxon>
    </lineage>
</organism>